<dbReference type="PANTHER" id="PTHR12425:SF5">
    <property type="entry name" value="SYNEMBRYN"/>
    <property type="match status" value="1"/>
</dbReference>
<sequence>MAAPSHNTSKLSQVQALVDILKADLQDHDLPPEKRVATLEELKVFGRDADQSGPIFTKEGIEMLCKHAFEGTDNESALEAMRCLANALLIVPETRQIFVELEYAEKAVNRYQNNSPDEEFLVGRILFLVTYATPDIPKWLEEYKLAKYLNDAITEHGEIYSKINKNKQPSAMQDMAFTETTKLLFNLAHLAPEKVHLFSRSIPNLFKILCRRTLPSLPLQSPIAHLINALLNLDLSSQTGCVFPSFDPTCNVAGLVRVLDLSVESPNEKRNDQRNQLFDEAGVPLITLLRKLFEISSDQAKEYMRKRLLPSDEQRKNPLGKGDSLASRLLQLSASAAALNIRQHLALLLFEVSNSNPEEFVRNVGYGYASGLLLSAGVQLPQSALEGLSTSPDNSGRLFNPVTGQALDCEPEIKDPFSGMSDEEKEREAERLFVLFERLKRTGVVDIQNPVEKALHEGRFEELD</sequence>
<name>A0A317SSU9_9PEZI</name>
<dbReference type="Proteomes" id="UP000246991">
    <property type="component" value="Unassembled WGS sequence"/>
</dbReference>
<protein>
    <submittedName>
        <fullName evidence="4">Uncharacterized protein</fullName>
    </submittedName>
</protein>
<keyword evidence="2" id="KW-0344">Guanine-nucleotide releasing factor</keyword>
<keyword evidence="5" id="KW-1185">Reference proteome</keyword>
<evidence type="ECO:0000256" key="3">
    <source>
        <dbReference type="ARBA" id="ARBA00023186"/>
    </source>
</evidence>
<dbReference type="InterPro" id="IPR016024">
    <property type="entry name" value="ARM-type_fold"/>
</dbReference>
<evidence type="ECO:0000313" key="5">
    <source>
        <dbReference type="Proteomes" id="UP000246991"/>
    </source>
</evidence>
<evidence type="ECO:0000313" key="4">
    <source>
        <dbReference type="EMBL" id="PWW76697.1"/>
    </source>
</evidence>
<dbReference type="InterPro" id="IPR019318">
    <property type="entry name" value="Gua_nucleotide_exch_fac_Ric8"/>
</dbReference>
<keyword evidence="3" id="KW-0143">Chaperone</keyword>
<accession>A0A317SSU9</accession>
<proteinExistence type="inferred from homology"/>
<dbReference type="GO" id="GO:0007186">
    <property type="term" value="P:G protein-coupled receptor signaling pathway"/>
    <property type="evidence" value="ECO:0007669"/>
    <property type="project" value="TreeGrafter"/>
</dbReference>
<evidence type="ECO:0000256" key="1">
    <source>
        <dbReference type="ARBA" id="ARBA00009049"/>
    </source>
</evidence>
<dbReference type="EMBL" id="PYWC01000031">
    <property type="protein sequence ID" value="PWW76697.1"/>
    <property type="molecule type" value="Genomic_DNA"/>
</dbReference>
<gene>
    <name evidence="4" type="ORF">C7212DRAFT_294991</name>
</gene>
<comment type="caution">
    <text evidence="4">The sequence shown here is derived from an EMBL/GenBank/DDBJ whole genome shotgun (WGS) entry which is preliminary data.</text>
</comment>
<dbReference type="AlphaFoldDB" id="A0A317SSU9"/>
<dbReference type="Pfam" id="PF10165">
    <property type="entry name" value="Ric8"/>
    <property type="match status" value="1"/>
</dbReference>
<dbReference type="SUPFAM" id="SSF48371">
    <property type="entry name" value="ARM repeat"/>
    <property type="match status" value="1"/>
</dbReference>
<dbReference type="GO" id="GO:0001965">
    <property type="term" value="F:G-protein alpha-subunit binding"/>
    <property type="evidence" value="ECO:0007669"/>
    <property type="project" value="TreeGrafter"/>
</dbReference>
<comment type="similarity">
    <text evidence="1">Belongs to the synembryn family.</text>
</comment>
<evidence type="ECO:0000256" key="2">
    <source>
        <dbReference type="ARBA" id="ARBA00022658"/>
    </source>
</evidence>
<dbReference type="PANTHER" id="PTHR12425">
    <property type="entry name" value="SYNEMBRYN"/>
    <property type="match status" value="1"/>
</dbReference>
<dbReference type="GO" id="GO:0005737">
    <property type="term" value="C:cytoplasm"/>
    <property type="evidence" value="ECO:0007669"/>
    <property type="project" value="TreeGrafter"/>
</dbReference>
<organism evidence="4 5">
    <name type="scientific">Tuber magnatum</name>
    <name type="common">white Piedmont truffle</name>
    <dbReference type="NCBI Taxonomy" id="42249"/>
    <lineage>
        <taxon>Eukaryota</taxon>
        <taxon>Fungi</taxon>
        <taxon>Dikarya</taxon>
        <taxon>Ascomycota</taxon>
        <taxon>Pezizomycotina</taxon>
        <taxon>Pezizomycetes</taxon>
        <taxon>Pezizales</taxon>
        <taxon>Tuberaceae</taxon>
        <taxon>Tuber</taxon>
    </lineage>
</organism>
<dbReference type="GO" id="GO:0005085">
    <property type="term" value="F:guanyl-nucleotide exchange factor activity"/>
    <property type="evidence" value="ECO:0007669"/>
    <property type="project" value="UniProtKB-KW"/>
</dbReference>
<dbReference type="OrthoDB" id="5585685at2759"/>
<reference evidence="4 5" key="1">
    <citation type="submission" date="2018-03" db="EMBL/GenBank/DDBJ databases">
        <title>Genomes of Pezizomycetes fungi and the evolution of truffles.</title>
        <authorList>
            <person name="Murat C."/>
            <person name="Payen T."/>
            <person name="Noel B."/>
            <person name="Kuo A."/>
            <person name="Martin F.M."/>
        </authorList>
    </citation>
    <scope>NUCLEOTIDE SEQUENCE [LARGE SCALE GENOMIC DNA]</scope>
    <source>
        <strain evidence="4">091103-1</strain>
    </source>
</reference>
<dbReference type="STRING" id="42249.A0A317SSU9"/>